<dbReference type="Pfam" id="PF02913">
    <property type="entry name" value="FAD-oxidase_C"/>
    <property type="match status" value="1"/>
</dbReference>
<dbReference type="InterPro" id="IPR051264">
    <property type="entry name" value="FAD-oxidored/transferase_4"/>
</dbReference>
<name>A0A382GZ67_9ZZZZ</name>
<dbReference type="GO" id="GO:0050660">
    <property type="term" value="F:flavin adenine dinucleotide binding"/>
    <property type="evidence" value="ECO:0007669"/>
    <property type="project" value="InterPro"/>
</dbReference>
<evidence type="ECO:0000256" key="1">
    <source>
        <dbReference type="ARBA" id="ARBA00001974"/>
    </source>
</evidence>
<organism evidence="6">
    <name type="scientific">marine metagenome</name>
    <dbReference type="NCBI Taxonomy" id="408172"/>
    <lineage>
        <taxon>unclassified sequences</taxon>
        <taxon>metagenomes</taxon>
        <taxon>ecological metagenomes</taxon>
    </lineage>
</organism>
<evidence type="ECO:0000256" key="2">
    <source>
        <dbReference type="ARBA" id="ARBA00008000"/>
    </source>
</evidence>
<accession>A0A382GZ67</accession>
<dbReference type="GO" id="GO:0003824">
    <property type="term" value="F:catalytic activity"/>
    <property type="evidence" value="ECO:0007669"/>
    <property type="project" value="InterPro"/>
</dbReference>
<dbReference type="SUPFAM" id="SSF55103">
    <property type="entry name" value="FAD-linked oxidases, C-terminal domain"/>
    <property type="match status" value="1"/>
</dbReference>
<protein>
    <recommendedName>
        <fullName evidence="5">FAD-binding oxidoreductase/transferase type 4 C-terminal domain-containing protein</fullName>
    </recommendedName>
</protein>
<evidence type="ECO:0000256" key="3">
    <source>
        <dbReference type="ARBA" id="ARBA00022630"/>
    </source>
</evidence>
<feature type="domain" description="FAD-binding oxidoreductase/transferase type 4 C-terminal" evidence="5">
    <location>
        <begin position="31"/>
        <end position="271"/>
    </location>
</feature>
<dbReference type="PANTHER" id="PTHR43716">
    <property type="entry name" value="D-2-HYDROXYGLUTARATE DEHYDROGENASE, MITOCHONDRIAL"/>
    <property type="match status" value="1"/>
</dbReference>
<gene>
    <name evidence="6" type="ORF">METZ01_LOCUS233036</name>
</gene>
<comment type="cofactor">
    <cofactor evidence="1">
        <name>FAD</name>
        <dbReference type="ChEBI" id="CHEBI:57692"/>
    </cofactor>
</comment>
<dbReference type="Gene3D" id="1.10.45.10">
    <property type="entry name" value="Vanillyl-alcohol Oxidase, Chain A, domain 4"/>
    <property type="match status" value="1"/>
</dbReference>
<dbReference type="EMBL" id="UINC01058198">
    <property type="protein sequence ID" value="SVB80182.1"/>
    <property type="molecule type" value="Genomic_DNA"/>
</dbReference>
<dbReference type="Gene3D" id="3.30.70.2740">
    <property type="match status" value="1"/>
</dbReference>
<comment type="similarity">
    <text evidence="2">Belongs to the FAD-binding oxidoreductase/transferase type 4 family.</text>
</comment>
<proteinExistence type="inferred from homology"/>
<feature type="non-terminal residue" evidence="6">
    <location>
        <position position="1"/>
    </location>
</feature>
<dbReference type="InterPro" id="IPR016171">
    <property type="entry name" value="Vanillyl_alc_oxidase_C-sub2"/>
</dbReference>
<sequence>NIFCGSEGTLGIITKAILRVYPKPTDYFHCFFAFNSIQENINLFQKIRDVFGDKLESAEIIPDIAIELSIKHGFLTRSFFSKKFSSFLLCKFSLFENKDTFEKFFLDKITKFNNKFEDVIFPQSLQQENNFWKFRDDLVEAYKLEGKYITNDISLPLNSLLKFIDVATKKINKVVYGTQIYSFGHLGDGNIHFNLIEPVNYEGNFNNARSEIYEIVNDLVEDFGGSFSAEHGIGLIKKKSLLKYKSFNELNLMKKIKHALDPNNILNPGKIFDLK</sequence>
<dbReference type="InterPro" id="IPR016164">
    <property type="entry name" value="FAD-linked_Oxase-like_C"/>
</dbReference>
<dbReference type="AlphaFoldDB" id="A0A382GZ67"/>
<dbReference type="Gene3D" id="3.30.70.2190">
    <property type="match status" value="1"/>
</dbReference>
<evidence type="ECO:0000313" key="6">
    <source>
        <dbReference type="EMBL" id="SVB80182.1"/>
    </source>
</evidence>
<reference evidence="6" key="1">
    <citation type="submission" date="2018-05" db="EMBL/GenBank/DDBJ databases">
        <authorList>
            <person name="Lanie J.A."/>
            <person name="Ng W.-L."/>
            <person name="Kazmierczak K.M."/>
            <person name="Andrzejewski T.M."/>
            <person name="Davidsen T.M."/>
            <person name="Wayne K.J."/>
            <person name="Tettelin H."/>
            <person name="Glass J.I."/>
            <person name="Rusch D."/>
            <person name="Podicherti R."/>
            <person name="Tsui H.-C.T."/>
            <person name="Winkler M.E."/>
        </authorList>
    </citation>
    <scope>NUCLEOTIDE SEQUENCE</scope>
</reference>
<keyword evidence="3" id="KW-0285">Flavoprotein</keyword>
<keyword evidence="4" id="KW-0274">FAD</keyword>
<dbReference type="PANTHER" id="PTHR43716:SF2">
    <property type="entry name" value="BLL6224 PROTEIN"/>
    <property type="match status" value="1"/>
</dbReference>
<evidence type="ECO:0000256" key="4">
    <source>
        <dbReference type="ARBA" id="ARBA00022827"/>
    </source>
</evidence>
<dbReference type="GO" id="GO:0022904">
    <property type="term" value="P:respiratory electron transport chain"/>
    <property type="evidence" value="ECO:0007669"/>
    <property type="project" value="TreeGrafter"/>
</dbReference>
<dbReference type="FunFam" id="1.10.45.10:FF:000001">
    <property type="entry name" value="D-lactate dehydrogenase mitochondrial"/>
    <property type="match status" value="1"/>
</dbReference>
<evidence type="ECO:0000259" key="5">
    <source>
        <dbReference type="Pfam" id="PF02913"/>
    </source>
</evidence>
<dbReference type="InterPro" id="IPR004113">
    <property type="entry name" value="FAD-bd_oxidored_4_C"/>
</dbReference>